<accession>A0ABR3F7C1</accession>
<proteinExistence type="predicted"/>
<gene>
    <name evidence="1" type="ORF">V5O48_010807</name>
</gene>
<name>A0ABR3F7C1_9AGAR</name>
<protein>
    <submittedName>
        <fullName evidence="1">Uncharacterized protein</fullName>
    </submittedName>
</protein>
<evidence type="ECO:0000313" key="2">
    <source>
        <dbReference type="Proteomes" id="UP001465976"/>
    </source>
</evidence>
<dbReference type="Proteomes" id="UP001465976">
    <property type="component" value="Unassembled WGS sequence"/>
</dbReference>
<keyword evidence="2" id="KW-1185">Reference proteome</keyword>
<sequence length="64" mass="7420">MSKTHPELLDVGCIAFSHDDDWMSIVEDHPEEKFPGKIEMIRRISSKFKFVVEQGTLNSLRSRT</sequence>
<evidence type="ECO:0000313" key="1">
    <source>
        <dbReference type="EMBL" id="KAL0571152.1"/>
    </source>
</evidence>
<dbReference type="EMBL" id="JBAHYK010000813">
    <property type="protein sequence ID" value="KAL0571152.1"/>
    <property type="molecule type" value="Genomic_DNA"/>
</dbReference>
<reference evidence="1 2" key="1">
    <citation type="submission" date="2024-02" db="EMBL/GenBank/DDBJ databases">
        <title>A draft genome for the cacao thread blight pathogen Marasmius crinis-equi.</title>
        <authorList>
            <person name="Cohen S.P."/>
            <person name="Baruah I.K."/>
            <person name="Amoako-Attah I."/>
            <person name="Bukari Y."/>
            <person name="Meinhardt L.W."/>
            <person name="Bailey B.A."/>
        </authorList>
    </citation>
    <scope>NUCLEOTIDE SEQUENCE [LARGE SCALE GENOMIC DNA]</scope>
    <source>
        <strain evidence="1 2">GH-76</strain>
    </source>
</reference>
<organism evidence="1 2">
    <name type="scientific">Marasmius crinis-equi</name>
    <dbReference type="NCBI Taxonomy" id="585013"/>
    <lineage>
        <taxon>Eukaryota</taxon>
        <taxon>Fungi</taxon>
        <taxon>Dikarya</taxon>
        <taxon>Basidiomycota</taxon>
        <taxon>Agaricomycotina</taxon>
        <taxon>Agaricomycetes</taxon>
        <taxon>Agaricomycetidae</taxon>
        <taxon>Agaricales</taxon>
        <taxon>Marasmiineae</taxon>
        <taxon>Marasmiaceae</taxon>
        <taxon>Marasmius</taxon>
    </lineage>
</organism>
<comment type="caution">
    <text evidence="1">The sequence shown here is derived from an EMBL/GenBank/DDBJ whole genome shotgun (WGS) entry which is preliminary data.</text>
</comment>